<comment type="function">
    <text evidence="3">May play the central regulatory role in sporulation. It may be an element of the effector pathway responsible for the activation of sporulation genes in response to nutritional stress. Spo0A may act in concert with spo0H (a sigma factor) to control the expression of some genes that are critical to the sporulation process.</text>
</comment>
<dbReference type="Proteomes" id="UP000614200">
    <property type="component" value="Unassembled WGS sequence"/>
</dbReference>
<dbReference type="PANTHER" id="PTHR44591">
    <property type="entry name" value="STRESS RESPONSE REGULATOR PROTEIN 1"/>
    <property type="match status" value="1"/>
</dbReference>
<keyword evidence="7" id="KW-1185">Reference proteome</keyword>
<comment type="caution">
    <text evidence="6">The sequence shown here is derived from an EMBL/GenBank/DDBJ whole genome shotgun (WGS) entry which is preliminary data.</text>
</comment>
<protein>
    <recommendedName>
        <fullName evidence="1">Stage 0 sporulation protein A homolog</fullName>
    </recommendedName>
</protein>
<evidence type="ECO:0000256" key="4">
    <source>
        <dbReference type="PROSITE-ProRule" id="PRU00169"/>
    </source>
</evidence>
<dbReference type="InterPro" id="IPR011006">
    <property type="entry name" value="CheY-like_superfamily"/>
</dbReference>
<dbReference type="InterPro" id="IPR050595">
    <property type="entry name" value="Bact_response_regulator"/>
</dbReference>
<organism evidence="6 7">
    <name type="scientific">Fusibacter ferrireducens</name>
    <dbReference type="NCBI Taxonomy" id="2785058"/>
    <lineage>
        <taxon>Bacteria</taxon>
        <taxon>Bacillati</taxon>
        <taxon>Bacillota</taxon>
        <taxon>Clostridia</taxon>
        <taxon>Eubacteriales</taxon>
        <taxon>Eubacteriales Family XII. Incertae Sedis</taxon>
        <taxon>Fusibacter</taxon>
    </lineage>
</organism>
<dbReference type="SMART" id="SM00448">
    <property type="entry name" value="REC"/>
    <property type="match status" value="1"/>
</dbReference>
<accession>A0ABR9ZVJ5</accession>
<evidence type="ECO:0000256" key="3">
    <source>
        <dbReference type="ARBA" id="ARBA00024867"/>
    </source>
</evidence>
<evidence type="ECO:0000256" key="1">
    <source>
        <dbReference type="ARBA" id="ARBA00018672"/>
    </source>
</evidence>
<reference evidence="6 7" key="1">
    <citation type="submission" date="2020-11" db="EMBL/GenBank/DDBJ databases">
        <title>Fusibacter basophilias sp. nov.</title>
        <authorList>
            <person name="Qiu D."/>
        </authorList>
    </citation>
    <scope>NUCLEOTIDE SEQUENCE [LARGE SCALE GENOMIC DNA]</scope>
    <source>
        <strain evidence="6 7">Q10-2</strain>
    </source>
</reference>
<dbReference type="Pfam" id="PF00072">
    <property type="entry name" value="Response_reg"/>
    <property type="match status" value="1"/>
</dbReference>
<evidence type="ECO:0000313" key="7">
    <source>
        <dbReference type="Proteomes" id="UP000614200"/>
    </source>
</evidence>
<evidence type="ECO:0000259" key="5">
    <source>
        <dbReference type="PROSITE" id="PS50110"/>
    </source>
</evidence>
<dbReference type="SUPFAM" id="SSF52172">
    <property type="entry name" value="CheY-like"/>
    <property type="match status" value="1"/>
</dbReference>
<evidence type="ECO:0000256" key="2">
    <source>
        <dbReference type="ARBA" id="ARBA00022553"/>
    </source>
</evidence>
<sequence>MNYNFYLIDDDISVISILSKIIVNQNLGDVVGKDTTGENAVDEIVKLKPDIVIVDLLLPKIDGITLVSQLKPKFKDLPFIMISEVHAKDMVSKAYNSGIEFYINKPINVIEVINVVKRIDEKLKMKKVIDSFQSAFKSMQSLNEDQVMEISKIDRDPLSSAKEILSHLGVISDSGTKDILHIVEFILGFDDGIRKKVLDYRLSELYTYVSDKYEREKGEIVNEKTIEQRIRRTIGQALETIAEIGLDDYENMYFDRYANTLFEFREVRKEMEYLKRRSKEPGKINIKKFIAGLIIEMNK</sequence>
<proteinExistence type="predicted"/>
<dbReference type="Pfam" id="PF08664">
    <property type="entry name" value="YcbB"/>
    <property type="match status" value="1"/>
</dbReference>
<name>A0ABR9ZVJ5_9FIRM</name>
<dbReference type="InterPro" id="IPR001789">
    <property type="entry name" value="Sig_transdc_resp-reg_receiver"/>
</dbReference>
<feature type="modified residue" description="4-aspartylphosphate" evidence="4">
    <location>
        <position position="55"/>
    </location>
</feature>
<evidence type="ECO:0000313" key="6">
    <source>
        <dbReference type="EMBL" id="MBF4693634.1"/>
    </source>
</evidence>
<dbReference type="RefSeq" id="WP_194701877.1">
    <property type="nucleotide sequence ID" value="NZ_JADKNH010000006.1"/>
</dbReference>
<dbReference type="InterPro" id="IPR013972">
    <property type="entry name" value="YcbB"/>
</dbReference>
<keyword evidence="2 4" id="KW-0597">Phosphoprotein</keyword>
<dbReference type="PANTHER" id="PTHR44591:SF3">
    <property type="entry name" value="RESPONSE REGULATORY DOMAIN-CONTAINING PROTEIN"/>
    <property type="match status" value="1"/>
</dbReference>
<gene>
    <name evidence="6" type="ORF">ISU02_10900</name>
</gene>
<dbReference type="Gene3D" id="3.40.50.2300">
    <property type="match status" value="1"/>
</dbReference>
<feature type="domain" description="Response regulatory" evidence="5">
    <location>
        <begin position="4"/>
        <end position="120"/>
    </location>
</feature>
<dbReference type="EMBL" id="JADKNH010000006">
    <property type="protein sequence ID" value="MBF4693634.1"/>
    <property type="molecule type" value="Genomic_DNA"/>
</dbReference>
<dbReference type="PROSITE" id="PS50110">
    <property type="entry name" value="RESPONSE_REGULATORY"/>
    <property type="match status" value="1"/>
</dbReference>